<dbReference type="InterPro" id="IPR015943">
    <property type="entry name" value="WD40/YVTN_repeat-like_dom_sf"/>
</dbReference>
<evidence type="ECO:0000256" key="1">
    <source>
        <dbReference type="ARBA" id="ARBA00004123"/>
    </source>
</evidence>
<keyword evidence="3" id="KW-0539">Nucleus</keyword>
<gene>
    <name evidence="5" type="ORF">SAPINGB_P002182</name>
</gene>
<dbReference type="PANTHER" id="PTHR15052:SF2">
    <property type="entry name" value="GENERAL TRANSCRIPTION FACTOR 3C POLYPEPTIDE 2"/>
    <property type="match status" value="1"/>
</dbReference>
<keyword evidence="2" id="KW-0804">Transcription</keyword>
<feature type="compositionally biased region" description="Acidic residues" evidence="4">
    <location>
        <begin position="183"/>
        <end position="228"/>
    </location>
</feature>
<evidence type="ECO:0000256" key="3">
    <source>
        <dbReference type="ARBA" id="ARBA00023242"/>
    </source>
</evidence>
<evidence type="ECO:0000256" key="2">
    <source>
        <dbReference type="ARBA" id="ARBA00023163"/>
    </source>
</evidence>
<accession>A0A5E8BI86</accession>
<feature type="compositionally biased region" description="Basic residues" evidence="4">
    <location>
        <begin position="137"/>
        <end position="156"/>
    </location>
</feature>
<comment type="subcellular location">
    <subcellularLocation>
        <location evidence="1">Nucleus</location>
    </subcellularLocation>
</comment>
<feature type="region of interest" description="Disordered" evidence="4">
    <location>
        <begin position="1"/>
        <end position="269"/>
    </location>
</feature>
<dbReference type="SUPFAM" id="SSF50978">
    <property type="entry name" value="WD40 repeat-like"/>
    <property type="match status" value="1"/>
</dbReference>
<reference evidence="5 6" key="1">
    <citation type="submission" date="2019-09" db="EMBL/GenBank/DDBJ databases">
        <authorList>
            <person name="Brejova B."/>
        </authorList>
    </citation>
    <scope>NUCLEOTIDE SEQUENCE [LARGE SCALE GENOMIC DNA]</scope>
</reference>
<dbReference type="GeneID" id="43581001"/>
<dbReference type="Gene3D" id="2.130.10.10">
    <property type="entry name" value="YVTN repeat-like/Quinoprotein amine dehydrogenase"/>
    <property type="match status" value="1"/>
</dbReference>
<dbReference type="GO" id="GO:0006383">
    <property type="term" value="P:transcription by RNA polymerase III"/>
    <property type="evidence" value="ECO:0007669"/>
    <property type="project" value="TreeGrafter"/>
</dbReference>
<dbReference type="PANTHER" id="PTHR15052">
    <property type="entry name" value="RNA POLYMERASE III TRANSCRIPTION INITIATION FACTOR COMPLEX SUBUNIT"/>
    <property type="match status" value="1"/>
</dbReference>
<keyword evidence="6" id="KW-1185">Reference proteome</keyword>
<protein>
    <recommendedName>
        <fullName evidence="7">Transcription factor tau subunit sfc6</fullName>
    </recommendedName>
</protein>
<name>A0A5E8BI86_9ASCO</name>
<dbReference type="AlphaFoldDB" id="A0A5E8BI86"/>
<feature type="compositionally biased region" description="Basic and acidic residues" evidence="4">
    <location>
        <begin position="39"/>
        <end position="59"/>
    </location>
</feature>
<dbReference type="OrthoDB" id="4703at2759"/>
<dbReference type="RefSeq" id="XP_031852792.1">
    <property type="nucleotide sequence ID" value="XM_031996901.1"/>
</dbReference>
<dbReference type="InterPro" id="IPR036322">
    <property type="entry name" value="WD40_repeat_dom_sf"/>
</dbReference>
<dbReference type="EMBL" id="CABVLU010000002">
    <property type="protein sequence ID" value="VVT49258.1"/>
    <property type="molecule type" value="Genomic_DNA"/>
</dbReference>
<feature type="compositionally biased region" description="Polar residues" evidence="4">
    <location>
        <begin position="243"/>
        <end position="256"/>
    </location>
</feature>
<dbReference type="Proteomes" id="UP000398389">
    <property type="component" value="Unassembled WGS sequence"/>
</dbReference>
<evidence type="ECO:0000313" key="6">
    <source>
        <dbReference type="Proteomes" id="UP000398389"/>
    </source>
</evidence>
<evidence type="ECO:0008006" key="7">
    <source>
        <dbReference type="Google" id="ProtNLM"/>
    </source>
</evidence>
<feature type="compositionally biased region" description="Polar residues" evidence="4">
    <location>
        <begin position="70"/>
        <end position="82"/>
    </location>
</feature>
<dbReference type="GO" id="GO:0000127">
    <property type="term" value="C:transcription factor TFIIIC complex"/>
    <property type="evidence" value="ECO:0007669"/>
    <property type="project" value="TreeGrafter"/>
</dbReference>
<organism evidence="5 6">
    <name type="scientific">Magnusiomyces paraingens</name>
    <dbReference type="NCBI Taxonomy" id="2606893"/>
    <lineage>
        <taxon>Eukaryota</taxon>
        <taxon>Fungi</taxon>
        <taxon>Dikarya</taxon>
        <taxon>Ascomycota</taxon>
        <taxon>Saccharomycotina</taxon>
        <taxon>Dipodascomycetes</taxon>
        <taxon>Dipodascales</taxon>
        <taxon>Dipodascaceae</taxon>
        <taxon>Magnusiomyces</taxon>
    </lineage>
</organism>
<evidence type="ECO:0000313" key="5">
    <source>
        <dbReference type="EMBL" id="VVT49258.1"/>
    </source>
</evidence>
<feature type="compositionally biased region" description="Polar residues" evidence="4">
    <location>
        <begin position="23"/>
        <end position="37"/>
    </location>
</feature>
<proteinExistence type="predicted"/>
<evidence type="ECO:0000256" key="4">
    <source>
        <dbReference type="SAM" id="MobiDB-lite"/>
    </source>
</evidence>
<feature type="compositionally biased region" description="Basic and acidic residues" evidence="4">
    <location>
        <begin position="157"/>
        <end position="171"/>
    </location>
</feature>
<dbReference type="GO" id="GO:0005634">
    <property type="term" value="C:nucleus"/>
    <property type="evidence" value="ECO:0007669"/>
    <property type="project" value="UniProtKB-SubCell"/>
</dbReference>
<sequence length="777" mass="86958">MPPRRSTRSRSSASTPTLDAYFSRSSSPQTPRDTNSPKPDAKSSLEEIKPNSKQSEQDPPKQQPTELPVEQSQHSENPSKQLEQPEIPPRQSEKVAEIPVEQLEIPAQQPDPPKRRRGRPPKNSKPSLPGAPEPPKPKPKPKSTPKSTTSKRKPKSTLKETPKPTPKEKPLRRAYRRAKKESEDEEEYVDEENNDDDDDDDDDFQEPDHEDDPDEPMDEEDDDFEAEDEKPRRRRGRSRGSSTTAKTPTRKSATNTHKGESLTASNKRKMQGSVMIQMHLLVGHDQQSLTRAVLMRQHWENSIFMPKASQMGQGMVYPTNDDAPIALDFSQQSLNTLSADEAAKFLVNPSTPLIIDDQQIPLFESKPTESPNSFFLNAGGVVTSISWAEAHANPETQYLAVGLLDDPGRDPVSSPIVSEVTSIFAKSSYPSSVYIYRVDLTNSLASLVFTLSGDFGSALKVAWRPLVTPQDRTNNSLGSLAVLSQDGGLRVYNLPLPTTSSSPIHLHAQTPFREYFLPDPYKIITFCWRTSEALSVASTEGQVAEFDISDTSEFSTEPSFFETIFQSAVITMTSGYPNNKTILILSSTDGHMCIFDVHNPLHRIYNHRRKGSAAVVAYLPHLECLIFGDDSHFAYATYIRLFKSHVYTNAVANHASTTMALAVSKYHPYFLSGGADGTVITGNLVRKLMARKRIKISPYEQGLLWALDFSSKEKKYRIHDLYKPSVLEKHKALDIEQIFPQNVTIKDLAWSTCFDTAEWYAAASTGGIIRFQRLYDT</sequence>
<dbReference type="InterPro" id="IPR052416">
    <property type="entry name" value="GTF3C_component"/>
</dbReference>